<dbReference type="PANTHER" id="PTHR43798:SF24">
    <property type="entry name" value="CIS-3-ALKYL-4-ALKYLOXETAN-2-ONE DECARBOXYLASE"/>
    <property type="match status" value="1"/>
</dbReference>
<dbReference type="InterPro" id="IPR050266">
    <property type="entry name" value="AB_hydrolase_sf"/>
</dbReference>
<protein>
    <recommendedName>
        <fullName evidence="1">AB hydrolase-1 domain-containing protein</fullName>
    </recommendedName>
</protein>
<dbReference type="GO" id="GO:0003824">
    <property type="term" value="F:catalytic activity"/>
    <property type="evidence" value="ECO:0007669"/>
    <property type="project" value="InterPro"/>
</dbReference>
<dbReference type="PRINTS" id="PR00111">
    <property type="entry name" value="ABHYDROLASE"/>
</dbReference>
<dbReference type="SUPFAM" id="SSF53474">
    <property type="entry name" value="alpha/beta-Hydrolases"/>
    <property type="match status" value="1"/>
</dbReference>
<accession>A0A381QJ55</accession>
<dbReference type="InterPro" id="IPR000073">
    <property type="entry name" value="AB_hydrolase_1"/>
</dbReference>
<evidence type="ECO:0000259" key="1">
    <source>
        <dbReference type="Pfam" id="PF00561"/>
    </source>
</evidence>
<reference evidence="2" key="1">
    <citation type="submission" date="2018-05" db="EMBL/GenBank/DDBJ databases">
        <authorList>
            <person name="Lanie J.A."/>
            <person name="Ng W.-L."/>
            <person name="Kazmierczak K.M."/>
            <person name="Andrzejewski T.M."/>
            <person name="Davidsen T.M."/>
            <person name="Wayne K.J."/>
            <person name="Tettelin H."/>
            <person name="Glass J.I."/>
            <person name="Rusch D."/>
            <person name="Podicherti R."/>
            <person name="Tsui H.-C.T."/>
            <person name="Winkler M.E."/>
        </authorList>
    </citation>
    <scope>NUCLEOTIDE SEQUENCE</scope>
</reference>
<gene>
    <name evidence="2" type="ORF">METZ01_LOCUS32205</name>
</gene>
<name>A0A381QJ55_9ZZZZ</name>
<dbReference type="InterPro" id="IPR000639">
    <property type="entry name" value="Epox_hydrolase-like"/>
</dbReference>
<dbReference type="PANTHER" id="PTHR43798">
    <property type="entry name" value="MONOACYLGLYCEROL LIPASE"/>
    <property type="match status" value="1"/>
</dbReference>
<dbReference type="AlphaFoldDB" id="A0A381QJ55"/>
<dbReference type="EMBL" id="UINC01001383">
    <property type="protein sequence ID" value="SUZ79351.1"/>
    <property type="molecule type" value="Genomic_DNA"/>
</dbReference>
<evidence type="ECO:0000313" key="2">
    <source>
        <dbReference type="EMBL" id="SUZ79351.1"/>
    </source>
</evidence>
<dbReference type="InterPro" id="IPR029058">
    <property type="entry name" value="AB_hydrolase_fold"/>
</dbReference>
<proteinExistence type="predicted"/>
<dbReference type="Pfam" id="PF00561">
    <property type="entry name" value="Abhydrolase_1"/>
    <property type="match status" value="1"/>
</dbReference>
<feature type="domain" description="AB hydrolase-1" evidence="1">
    <location>
        <begin position="41"/>
        <end position="282"/>
    </location>
</feature>
<sequence length="296" mass="33680">MEKDYSKEIPHWLFKQLPYNHYSVNVGGKNMHVMEKGTGRPIVFVHGNPMWGYLYRKILNKLDGVSARLIVPDLIGFGFSDKIKLHEHSLAAHSEWMANFFNQIKEEKIGMVVHDWGGMIGVAGAMKAGKKIDGLIVMNTAITAPKDGFNPTWFHALSQFPIVSNLLFRVLNFPLSALNKFQGVPGSFSKDVVKAYKYPLRKMRDNSGPLALARMVPNNMNHPSVPLEKEIEEFLQQYNGPAQIVWGMNDPVMWKLRRRTARLLPQAKIVKTEAGHFVQEETPQKVIESIKEIFKL</sequence>
<dbReference type="GO" id="GO:0016020">
    <property type="term" value="C:membrane"/>
    <property type="evidence" value="ECO:0007669"/>
    <property type="project" value="TreeGrafter"/>
</dbReference>
<organism evidence="2">
    <name type="scientific">marine metagenome</name>
    <dbReference type="NCBI Taxonomy" id="408172"/>
    <lineage>
        <taxon>unclassified sequences</taxon>
        <taxon>metagenomes</taxon>
        <taxon>ecological metagenomes</taxon>
    </lineage>
</organism>
<dbReference type="Gene3D" id="3.40.50.1820">
    <property type="entry name" value="alpha/beta hydrolase"/>
    <property type="match status" value="1"/>
</dbReference>
<dbReference type="PRINTS" id="PR00412">
    <property type="entry name" value="EPOXHYDRLASE"/>
</dbReference>